<evidence type="ECO:0000313" key="3">
    <source>
        <dbReference type="Proteomes" id="UP000828390"/>
    </source>
</evidence>
<accession>A0A9D4NHY5</accession>
<gene>
    <name evidence="2" type="ORF">DPMN_018782</name>
</gene>
<dbReference type="GO" id="GO:0006888">
    <property type="term" value="P:endoplasmic reticulum to Golgi vesicle-mediated transport"/>
    <property type="evidence" value="ECO:0007669"/>
    <property type="project" value="TreeGrafter"/>
</dbReference>
<dbReference type="InterPro" id="IPR053202">
    <property type="entry name" value="EGF_Rcpt_Signaling_Reg"/>
</dbReference>
<dbReference type="Proteomes" id="UP000828390">
    <property type="component" value="Unassembled WGS sequence"/>
</dbReference>
<evidence type="ECO:0000259" key="1">
    <source>
        <dbReference type="Pfam" id="PF05050"/>
    </source>
</evidence>
<dbReference type="GO" id="GO:0005794">
    <property type="term" value="C:Golgi apparatus"/>
    <property type="evidence" value="ECO:0007669"/>
    <property type="project" value="TreeGrafter"/>
</dbReference>
<dbReference type="AlphaFoldDB" id="A0A9D4NHY5"/>
<dbReference type="EMBL" id="JAIWYP010000001">
    <property type="protein sequence ID" value="KAH3894625.1"/>
    <property type="molecule type" value="Genomic_DNA"/>
</dbReference>
<dbReference type="InterPro" id="IPR029063">
    <property type="entry name" value="SAM-dependent_MTases_sf"/>
</dbReference>
<comment type="caution">
    <text evidence="2">The sequence shown here is derived from an EMBL/GenBank/DDBJ whole genome shotgun (WGS) entry which is preliminary data.</text>
</comment>
<feature type="domain" description="Methyltransferase FkbM" evidence="1">
    <location>
        <begin position="48"/>
        <end position="125"/>
    </location>
</feature>
<evidence type="ECO:0000313" key="2">
    <source>
        <dbReference type="EMBL" id="KAH3894625.1"/>
    </source>
</evidence>
<dbReference type="GO" id="GO:0016197">
    <property type="term" value="P:endosomal transport"/>
    <property type="evidence" value="ECO:0007669"/>
    <property type="project" value="TreeGrafter"/>
</dbReference>
<protein>
    <recommendedName>
        <fullName evidence="1">Methyltransferase FkbM domain-containing protein</fullName>
    </recommendedName>
</protein>
<proteinExistence type="predicted"/>
<sequence length="150" mass="17259">MKSKHWKAFTVNACLSPQPYPAMVTFNKAFNRGRVVDNNEAKDWIHQQGISKDEVSVQCFPLYSLLLALNQLTVDFFSLDVEGDELRVLKTIPFDKVDIKMMTVEYVHQVGKDGDLKSFVEKKGYDNMLQMSRWDGGVNDVIFRKKGLQH</sequence>
<reference evidence="2" key="1">
    <citation type="journal article" date="2019" name="bioRxiv">
        <title>The Genome of the Zebra Mussel, Dreissena polymorpha: A Resource for Invasive Species Research.</title>
        <authorList>
            <person name="McCartney M.A."/>
            <person name="Auch B."/>
            <person name="Kono T."/>
            <person name="Mallez S."/>
            <person name="Zhang Y."/>
            <person name="Obille A."/>
            <person name="Becker A."/>
            <person name="Abrahante J.E."/>
            <person name="Garbe J."/>
            <person name="Badalamenti J.P."/>
            <person name="Herman A."/>
            <person name="Mangelson H."/>
            <person name="Liachko I."/>
            <person name="Sullivan S."/>
            <person name="Sone E.D."/>
            <person name="Koren S."/>
            <person name="Silverstein K.A.T."/>
            <person name="Beckman K.B."/>
            <person name="Gohl D.M."/>
        </authorList>
    </citation>
    <scope>NUCLEOTIDE SEQUENCE</scope>
    <source>
        <strain evidence="2">Duluth1</strain>
        <tissue evidence="2">Whole animal</tissue>
    </source>
</reference>
<dbReference type="GO" id="GO:0031902">
    <property type="term" value="C:late endosome membrane"/>
    <property type="evidence" value="ECO:0007669"/>
    <property type="project" value="TreeGrafter"/>
</dbReference>
<dbReference type="InterPro" id="IPR006342">
    <property type="entry name" value="FkbM_mtfrase"/>
</dbReference>
<reference evidence="2" key="2">
    <citation type="submission" date="2020-11" db="EMBL/GenBank/DDBJ databases">
        <authorList>
            <person name="McCartney M.A."/>
            <person name="Auch B."/>
            <person name="Kono T."/>
            <person name="Mallez S."/>
            <person name="Becker A."/>
            <person name="Gohl D.M."/>
            <person name="Silverstein K.A.T."/>
            <person name="Koren S."/>
            <person name="Bechman K.B."/>
            <person name="Herman A."/>
            <person name="Abrahante J.E."/>
            <person name="Garbe J."/>
        </authorList>
    </citation>
    <scope>NUCLEOTIDE SEQUENCE</scope>
    <source>
        <strain evidence="2">Duluth1</strain>
        <tissue evidence="2">Whole animal</tissue>
    </source>
</reference>
<dbReference type="Gene3D" id="3.40.50.150">
    <property type="entry name" value="Vaccinia Virus protein VP39"/>
    <property type="match status" value="1"/>
</dbReference>
<dbReference type="PANTHER" id="PTHR34009">
    <property type="entry name" value="PROTEIN STAR"/>
    <property type="match status" value="1"/>
</dbReference>
<keyword evidence="3" id="KW-1185">Reference proteome</keyword>
<name>A0A9D4NHY5_DREPO</name>
<dbReference type="PANTHER" id="PTHR34009:SF2">
    <property type="entry name" value="PROTEIN STAR"/>
    <property type="match status" value="1"/>
</dbReference>
<organism evidence="2 3">
    <name type="scientific">Dreissena polymorpha</name>
    <name type="common">Zebra mussel</name>
    <name type="synonym">Mytilus polymorpha</name>
    <dbReference type="NCBI Taxonomy" id="45954"/>
    <lineage>
        <taxon>Eukaryota</taxon>
        <taxon>Metazoa</taxon>
        <taxon>Spiralia</taxon>
        <taxon>Lophotrochozoa</taxon>
        <taxon>Mollusca</taxon>
        <taxon>Bivalvia</taxon>
        <taxon>Autobranchia</taxon>
        <taxon>Heteroconchia</taxon>
        <taxon>Euheterodonta</taxon>
        <taxon>Imparidentia</taxon>
        <taxon>Neoheterodontei</taxon>
        <taxon>Myida</taxon>
        <taxon>Dreissenoidea</taxon>
        <taxon>Dreissenidae</taxon>
        <taxon>Dreissena</taxon>
    </lineage>
</organism>
<dbReference type="Pfam" id="PF05050">
    <property type="entry name" value="Methyltransf_21"/>
    <property type="match status" value="1"/>
</dbReference>
<dbReference type="GO" id="GO:0005789">
    <property type="term" value="C:endoplasmic reticulum membrane"/>
    <property type="evidence" value="ECO:0007669"/>
    <property type="project" value="TreeGrafter"/>
</dbReference>
<dbReference type="GO" id="GO:0005886">
    <property type="term" value="C:plasma membrane"/>
    <property type="evidence" value="ECO:0007669"/>
    <property type="project" value="TreeGrafter"/>
</dbReference>